<accession>A0ABZ0UM82</accession>
<proteinExistence type="predicted"/>
<dbReference type="PANTHER" id="PTHR34825:SF1">
    <property type="entry name" value="AAA-ATPASE-LIKE DOMAIN-CONTAINING PROTEIN"/>
    <property type="match status" value="1"/>
</dbReference>
<evidence type="ECO:0000313" key="2">
    <source>
        <dbReference type="EMBL" id="WPX96168.1"/>
    </source>
</evidence>
<sequence length="200" mass="22961">MIEIDNKNLKIALGVGDFKKMVTENDIFVDKSLFIKEVIDASEEAILITYPRRWGKSLNINMLQTFFEPEDKNCEATLRCNKIIFDGGLYKLPSGEEKNISSLAISQVDSGKYMQYQGKYPVISISLKDVEGDSITQIESQLKDLAKSLYREHRHLYTSDLLEKDEKEDFRKYIAQDYGGISLKNSRVLAKDRYKIALLT</sequence>
<dbReference type="EMBL" id="CP110820">
    <property type="protein sequence ID" value="WPX96168.1"/>
    <property type="molecule type" value="Genomic_DNA"/>
</dbReference>
<name>A0ABZ0UM82_9RICK</name>
<dbReference type="PANTHER" id="PTHR34825">
    <property type="entry name" value="CONSERVED PROTEIN, WITH A WEAK D-GALACTARATE DEHYDRATASE/ALTRONATE HYDROLASE DOMAIN"/>
    <property type="match status" value="1"/>
</dbReference>
<keyword evidence="3" id="KW-1185">Reference proteome</keyword>
<reference evidence="2 3" key="1">
    <citation type="submission" date="2022-11" db="EMBL/GenBank/DDBJ databases">
        <title>Host association and intracellularity evolved multiple times independently in the Rickettsiales.</title>
        <authorList>
            <person name="Castelli M."/>
            <person name="Nardi T."/>
            <person name="Gammuto L."/>
            <person name="Bellinzona G."/>
            <person name="Sabaneyeva E."/>
            <person name="Potekhin A."/>
            <person name="Serra V."/>
            <person name="Petroni G."/>
            <person name="Sassera D."/>
        </authorList>
    </citation>
    <scope>NUCLEOTIDE SEQUENCE [LARGE SCALE GENOMIC DNA]</scope>
    <source>
        <strain evidence="2 3">NDG2</strain>
    </source>
</reference>
<feature type="domain" description="AAA-ATPase-like" evidence="1">
    <location>
        <begin position="13"/>
        <end position="72"/>
    </location>
</feature>
<evidence type="ECO:0000259" key="1">
    <source>
        <dbReference type="Pfam" id="PF09820"/>
    </source>
</evidence>
<protein>
    <submittedName>
        <fullName evidence="2">AAA-ATPase</fullName>
    </submittedName>
</protein>
<dbReference type="Proteomes" id="UP001327219">
    <property type="component" value="Chromosome"/>
</dbReference>
<organism evidence="2 3">
    <name type="scientific">Candidatus Bandiella euplotis</name>
    <dbReference type="NCBI Taxonomy" id="1664265"/>
    <lineage>
        <taxon>Bacteria</taxon>
        <taxon>Pseudomonadati</taxon>
        <taxon>Pseudomonadota</taxon>
        <taxon>Alphaproteobacteria</taxon>
        <taxon>Rickettsiales</taxon>
        <taxon>Candidatus Midichloriaceae</taxon>
        <taxon>Candidatus Bandiella</taxon>
    </lineage>
</organism>
<dbReference type="Pfam" id="PF09820">
    <property type="entry name" value="AAA-ATPase_like"/>
    <property type="match status" value="1"/>
</dbReference>
<dbReference type="InterPro" id="IPR018631">
    <property type="entry name" value="AAA-ATPase-like_dom"/>
</dbReference>
<gene>
    <name evidence="2" type="ORF">Bandiella_00277</name>
</gene>
<dbReference type="RefSeq" id="WP_323733066.1">
    <property type="nucleotide sequence ID" value="NZ_CP110820.1"/>
</dbReference>
<evidence type="ECO:0000313" key="3">
    <source>
        <dbReference type="Proteomes" id="UP001327219"/>
    </source>
</evidence>